<keyword evidence="2" id="KW-0808">Transferase</keyword>
<evidence type="ECO:0000313" key="3">
    <source>
        <dbReference type="EMBL" id="MBR8669556.1"/>
    </source>
</evidence>
<dbReference type="Gene3D" id="3.40.250.10">
    <property type="entry name" value="Rhodanese-like domain"/>
    <property type="match status" value="1"/>
</dbReference>
<dbReference type="OrthoDB" id="9800872at2"/>
<dbReference type="GO" id="GO:0016740">
    <property type="term" value="F:transferase activity"/>
    <property type="evidence" value="ECO:0007669"/>
    <property type="project" value="UniProtKB-KW"/>
</dbReference>
<accession>A0A0J1KY40</accession>
<evidence type="ECO:0000259" key="1">
    <source>
        <dbReference type="PROSITE" id="PS50206"/>
    </source>
</evidence>
<dbReference type="RefSeq" id="WP_016204414.1">
    <property type="nucleotide sequence ID" value="NZ_JAGTPX020000007.1"/>
</dbReference>
<comment type="caution">
    <text evidence="2">The sequence shown here is derived from an EMBL/GenBank/DDBJ whole genome shotgun (WGS) entry which is preliminary data.</text>
</comment>
<reference evidence="2 4" key="1">
    <citation type="submission" date="2015-05" db="EMBL/GenBank/DDBJ databases">
        <title>Whole genome sequence and identification of bacterial endophytes from Costus igneus.</title>
        <authorList>
            <person name="Lee Y.P."/>
            <person name="Gan H.M."/>
            <person name="Eng W."/>
            <person name="Wheatley M.S."/>
            <person name="Caraballo A."/>
            <person name="Polter S."/>
            <person name="Savka M.A."/>
            <person name="Hudson A.O."/>
        </authorList>
    </citation>
    <scope>NUCLEOTIDE SEQUENCE [LARGE SCALE GENOMIC DNA]</scope>
    <source>
        <strain evidence="2 4">RIT379</strain>
    </source>
</reference>
<dbReference type="Proteomes" id="UP000036045">
    <property type="component" value="Unassembled WGS sequence"/>
</dbReference>
<dbReference type="Pfam" id="PF00581">
    <property type="entry name" value="Rhodanese"/>
    <property type="match status" value="1"/>
</dbReference>
<dbReference type="PANTHER" id="PTHR43031:SF17">
    <property type="entry name" value="SULFURTRANSFERASE YTWF-RELATED"/>
    <property type="match status" value="1"/>
</dbReference>
<dbReference type="EMBL" id="JAGTPX010000006">
    <property type="protein sequence ID" value="MBR8669556.1"/>
    <property type="molecule type" value="Genomic_DNA"/>
</dbReference>
<dbReference type="PANTHER" id="PTHR43031">
    <property type="entry name" value="FAD-DEPENDENT OXIDOREDUCTASE"/>
    <property type="match status" value="1"/>
</dbReference>
<proteinExistence type="predicted"/>
<keyword evidence="4" id="KW-1185">Reference proteome</keyword>
<dbReference type="CDD" id="cd00158">
    <property type="entry name" value="RHOD"/>
    <property type="match status" value="1"/>
</dbReference>
<protein>
    <submittedName>
        <fullName evidence="3">Rhodanese-like domain-containing protein</fullName>
    </submittedName>
    <submittedName>
        <fullName evidence="2">Sulfurtransferase</fullName>
    </submittedName>
</protein>
<dbReference type="SMART" id="SM00450">
    <property type="entry name" value="RHOD"/>
    <property type="match status" value="1"/>
</dbReference>
<dbReference type="SUPFAM" id="SSF52821">
    <property type="entry name" value="Rhodanese/Cell cycle control phosphatase"/>
    <property type="match status" value="1"/>
</dbReference>
<dbReference type="InterPro" id="IPR050229">
    <property type="entry name" value="GlpE_sulfurtransferase"/>
</dbReference>
<evidence type="ECO:0000313" key="2">
    <source>
        <dbReference type="EMBL" id="KLV21710.1"/>
    </source>
</evidence>
<dbReference type="InterPro" id="IPR036873">
    <property type="entry name" value="Rhodanese-like_dom_sf"/>
</dbReference>
<sequence>MNTKSKVAEILPKEVSEKVRQGKAQSIIDVREHEEVAQGRIPGAYHIPLGELENRLHEIDKDKEHFMVCQSGNRSGMAAEFLQDKGYKVKNMVGGMLNWEDEVEKP</sequence>
<feature type="domain" description="Rhodanese" evidence="1">
    <location>
        <begin position="21"/>
        <end position="104"/>
    </location>
</feature>
<evidence type="ECO:0000313" key="4">
    <source>
        <dbReference type="Proteomes" id="UP000036045"/>
    </source>
</evidence>
<organism evidence="2 4">
    <name type="scientific">Niallia circulans</name>
    <name type="common">Bacillus circulans</name>
    <dbReference type="NCBI Taxonomy" id="1397"/>
    <lineage>
        <taxon>Bacteria</taxon>
        <taxon>Bacillati</taxon>
        <taxon>Bacillota</taxon>
        <taxon>Bacilli</taxon>
        <taxon>Bacillales</taxon>
        <taxon>Bacillaceae</taxon>
        <taxon>Niallia</taxon>
    </lineage>
</organism>
<dbReference type="EMBL" id="LDPH01000036">
    <property type="protein sequence ID" value="KLV21710.1"/>
    <property type="molecule type" value="Genomic_DNA"/>
</dbReference>
<reference evidence="3" key="2">
    <citation type="submission" date="2021-04" db="EMBL/GenBank/DDBJ databases">
        <title>Genomic analysis of electroactive and textile dye degrading Bacillus circulans strain: DC10 isolated from constructed wetland-microbial fuel cells treating textile dye wastewaters.</title>
        <authorList>
            <person name="Patel D.U."/>
            <person name="Desai C.R."/>
        </authorList>
    </citation>
    <scope>NUCLEOTIDE SEQUENCE</scope>
    <source>
        <strain evidence="3">DC10</strain>
    </source>
</reference>
<dbReference type="AlphaFoldDB" id="A0A0J1KY40"/>
<dbReference type="InterPro" id="IPR001763">
    <property type="entry name" value="Rhodanese-like_dom"/>
</dbReference>
<dbReference type="PROSITE" id="PS50206">
    <property type="entry name" value="RHODANESE_3"/>
    <property type="match status" value="1"/>
</dbReference>
<gene>
    <name evidence="2" type="ORF">ABW02_22950</name>
    <name evidence="3" type="ORF">KD144_08380</name>
</gene>
<name>A0A0J1KY40_NIACI</name>
<dbReference type="PATRIC" id="fig|1397.4.peg.3710"/>